<evidence type="ECO:0000256" key="2">
    <source>
        <dbReference type="ARBA" id="ARBA00011838"/>
    </source>
</evidence>
<dbReference type="HAMAP" id="MF_01371_B">
    <property type="entry name" value="Ribosomal_uL30_B"/>
    <property type="match status" value="1"/>
</dbReference>
<dbReference type="AlphaFoldDB" id="A0A1H0RCR7"/>
<dbReference type="GO" id="GO:0006412">
    <property type="term" value="P:translation"/>
    <property type="evidence" value="ECO:0007669"/>
    <property type="project" value="InterPro"/>
</dbReference>
<dbReference type="EMBL" id="FNJI01000014">
    <property type="protein sequence ID" value="SDP26969.1"/>
    <property type="molecule type" value="Genomic_DNA"/>
</dbReference>
<dbReference type="OrthoDB" id="9812790at2"/>
<comment type="similarity">
    <text evidence="1">Belongs to the universal ribosomal protein uL30 family.</text>
</comment>
<dbReference type="Proteomes" id="UP000199073">
    <property type="component" value="Unassembled WGS sequence"/>
</dbReference>
<dbReference type="PANTHER" id="PTHR15892">
    <property type="entry name" value="MITOCHONDRIAL RIBOSOMAL PROTEIN L30"/>
    <property type="match status" value="1"/>
</dbReference>
<dbReference type="Pfam" id="PF00327">
    <property type="entry name" value="Ribosomal_L30"/>
    <property type="match status" value="1"/>
</dbReference>
<dbReference type="GO" id="GO:0003735">
    <property type="term" value="F:structural constituent of ribosome"/>
    <property type="evidence" value="ECO:0007669"/>
    <property type="project" value="InterPro"/>
</dbReference>
<evidence type="ECO:0000256" key="1">
    <source>
        <dbReference type="ARBA" id="ARBA00007594"/>
    </source>
</evidence>
<dbReference type="SUPFAM" id="SSF55129">
    <property type="entry name" value="Ribosomal protein L30p/L7e"/>
    <property type="match status" value="1"/>
</dbReference>
<evidence type="ECO:0000256" key="5">
    <source>
        <dbReference type="ARBA" id="ARBA00035492"/>
    </source>
</evidence>
<sequence length="60" mass="6544">MAETITFTLVKSGIGSTKKINATLTGLGLTKMNKTVTRKDTPELRGMLSKVAHLVRIEEI</sequence>
<dbReference type="Gene3D" id="3.30.1390.20">
    <property type="entry name" value="Ribosomal protein L30, ferredoxin-like fold domain"/>
    <property type="match status" value="1"/>
</dbReference>
<dbReference type="InterPro" id="IPR036919">
    <property type="entry name" value="Ribo_uL30_ferredoxin-like_sf"/>
</dbReference>
<dbReference type="InterPro" id="IPR005996">
    <property type="entry name" value="Ribosomal_uL30_bac-type"/>
</dbReference>
<feature type="domain" description="Large ribosomal subunit protein uL30-like ferredoxin-like fold" evidence="6">
    <location>
        <begin position="8"/>
        <end position="55"/>
    </location>
</feature>
<dbReference type="InterPro" id="IPR016082">
    <property type="entry name" value="Ribosomal_uL30_ferredoxin-like"/>
</dbReference>
<gene>
    <name evidence="7" type="ORF">SAMN05660330_02265</name>
</gene>
<evidence type="ECO:0000256" key="4">
    <source>
        <dbReference type="ARBA" id="ARBA00023274"/>
    </source>
</evidence>
<reference evidence="7 8" key="1">
    <citation type="submission" date="2016-10" db="EMBL/GenBank/DDBJ databases">
        <authorList>
            <person name="de Groot N.N."/>
        </authorList>
    </citation>
    <scope>NUCLEOTIDE SEQUENCE [LARGE SCALE GENOMIC DNA]</scope>
    <source>
        <strain evidence="7 8">DSM 12130</strain>
    </source>
</reference>
<organism evidence="7 8">
    <name type="scientific">Desulforhopalus singaporensis</name>
    <dbReference type="NCBI Taxonomy" id="91360"/>
    <lineage>
        <taxon>Bacteria</taxon>
        <taxon>Pseudomonadati</taxon>
        <taxon>Thermodesulfobacteriota</taxon>
        <taxon>Desulfobulbia</taxon>
        <taxon>Desulfobulbales</taxon>
        <taxon>Desulfocapsaceae</taxon>
        <taxon>Desulforhopalus</taxon>
    </lineage>
</organism>
<comment type="subunit">
    <text evidence="2">Part of the 50S ribosomal subunit.</text>
</comment>
<dbReference type="PANTHER" id="PTHR15892:SF2">
    <property type="entry name" value="LARGE RIBOSOMAL SUBUNIT PROTEIN UL30M"/>
    <property type="match status" value="1"/>
</dbReference>
<keyword evidence="3 7" id="KW-0689">Ribosomal protein</keyword>
<dbReference type="PIRSF" id="PIRSF002211">
    <property type="entry name" value="Ribosomal_L30_bac-type"/>
    <property type="match status" value="1"/>
</dbReference>
<name>A0A1H0RCR7_9BACT</name>
<dbReference type="GO" id="GO:0022625">
    <property type="term" value="C:cytosolic large ribosomal subunit"/>
    <property type="evidence" value="ECO:0007669"/>
    <property type="project" value="TreeGrafter"/>
</dbReference>
<evidence type="ECO:0000259" key="6">
    <source>
        <dbReference type="Pfam" id="PF00327"/>
    </source>
</evidence>
<accession>A0A1H0RCR7</accession>
<evidence type="ECO:0000313" key="7">
    <source>
        <dbReference type="EMBL" id="SDP26969.1"/>
    </source>
</evidence>
<evidence type="ECO:0000313" key="8">
    <source>
        <dbReference type="Proteomes" id="UP000199073"/>
    </source>
</evidence>
<protein>
    <recommendedName>
        <fullName evidence="5">50S ribosomal protein L30</fullName>
    </recommendedName>
</protein>
<dbReference type="RefSeq" id="WP_092222848.1">
    <property type="nucleotide sequence ID" value="NZ_FNJI01000014.1"/>
</dbReference>
<dbReference type="NCBIfam" id="TIGR01308">
    <property type="entry name" value="rpmD_bact"/>
    <property type="match status" value="1"/>
</dbReference>
<dbReference type="CDD" id="cd01658">
    <property type="entry name" value="Ribosomal_L30"/>
    <property type="match status" value="1"/>
</dbReference>
<evidence type="ECO:0000256" key="3">
    <source>
        <dbReference type="ARBA" id="ARBA00022980"/>
    </source>
</evidence>
<dbReference type="STRING" id="91360.SAMN05660330_02265"/>
<keyword evidence="8" id="KW-1185">Reference proteome</keyword>
<proteinExistence type="inferred from homology"/>
<keyword evidence="4" id="KW-0687">Ribonucleoprotein</keyword>